<dbReference type="Proteomes" id="UP000028834">
    <property type="component" value="Unassembled WGS sequence"/>
</dbReference>
<protein>
    <submittedName>
        <fullName evidence="2">Uncharacterized protein</fullName>
    </submittedName>
</protein>
<organism evidence="2 3">
    <name type="scientific">Toxoplasma gondii RUB</name>
    <dbReference type="NCBI Taxonomy" id="935652"/>
    <lineage>
        <taxon>Eukaryota</taxon>
        <taxon>Sar</taxon>
        <taxon>Alveolata</taxon>
        <taxon>Apicomplexa</taxon>
        <taxon>Conoidasida</taxon>
        <taxon>Coccidia</taxon>
        <taxon>Eucoccidiorida</taxon>
        <taxon>Eimeriorina</taxon>
        <taxon>Sarcocystidae</taxon>
        <taxon>Toxoplasma</taxon>
    </lineage>
</organism>
<accession>A0A086LY47</accession>
<feature type="non-terminal residue" evidence="2">
    <location>
        <position position="1"/>
    </location>
</feature>
<dbReference type="AlphaFoldDB" id="A0A086LY47"/>
<evidence type="ECO:0000313" key="2">
    <source>
        <dbReference type="EMBL" id="KFG61565.1"/>
    </source>
</evidence>
<comment type="caution">
    <text evidence="2">The sequence shown here is derived from an EMBL/GenBank/DDBJ whole genome shotgun (WGS) entry which is preliminary data.</text>
</comment>
<reference evidence="2 3" key="1">
    <citation type="submission" date="2014-05" db="EMBL/GenBank/DDBJ databases">
        <authorList>
            <person name="Sibley D."/>
            <person name="Venepally P."/>
            <person name="Karamycheva S."/>
            <person name="Hadjithomas M."/>
            <person name="Khan A."/>
            <person name="Brunk B."/>
            <person name="Roos D."/>
            <person name="Caler E."/>
            <person name="Lorenzi H."/>
        </authorList>
    </citation>
    <scope>NUCLEOTIDE SEQUENCE [LARGE SCALE GENOMIC DNA]</scope>
    <source>
        <strain evidence="2 3">RUB</strain>
    </source>
</reference>
<feature type="region of interest" description="Disordered" evidence="1">
    <location>
        <begin position="1"/>
        <end position="26"/>
    </location>
</feature>
<dbReference type="EMBL" id="AFYV02001572">
    <property type="protein sequence ID" value="KFG61565.1"/>
    <property type="molecule type" value="Genomic_DNA"/>
</dbReference>
<evidence type="ECO:0000256" key="1">
    <source>
        <dbReference type="SAM" id="MobiDB-lite"/>
    </source>
</evidence>
<name>A0A086LY47_TOXGO</name>
<gene>
    <name evidence="2" type="ORF">TGRUB_270010C</name>
</gene>
<dbReference type="VEuPathDB" id="ToxoDB:TGRUB_270010C"/>
<proteinExistence type="predicted"/>
<sequence length="26" mass="2663">IAAPGSVTATENCMQAPLPDPRRLPG</sequence>
<feature type="non-terminal residue" evidence="2">
    <location>
        <position position="26"/>
    </location>
</feature>
<evidence type="ECO:0000313" key="3">
    <source>
        <dbReference type="Proteomes" id="UP000028834"/>
    </source>
</evidence>